<sequence length="136" mass="15073">MASLLPSSLQEGYLPFFMLYTCIAGIGHTAWCYLHPPASALRMFSGPQAPPATALAAHIYAVKNIYTFAMRLYAVYHLGNRPVYDLAMLSYAGVIWLYLTEYAVWKTAQGKDAAVALTTSGIGLAWMALQRGWYLR</sequence>
<dbReference type="Proteomes" id="UP001600064">
    <property type="component" value="Unassembled WGS sequence"/>
</dbReference>
<dbReference type="InterPro" id="IPR005352">
    <property type="entry name" value="Erg28"/>
</dbReference>
<gene>
    <name evidence="2" type="ORF">VTJ83DRAFT_5069</name>
</gene>
<dbReference type="RefSeq" id="XP_070866519.1">
    <property type="nucleotide sequence ID" value="XM_071011628.1"/>
</dbReference>
<keyword evidence="1" id="KW-0472">Membrane</keyword>
<name>A0ABR4DBY0_9PEZI</name>
<evidence type="ECO:0000313" key="3">
    <source>
        <dbReference type="Proteomes" id="UP001600064"/>
    </source>
</evidence>
<dbReference type="Pfam" id="PF03694">
    <property type="entry name" value="Erg28"/>
    <property type="match status" value="1"/>
</dbReference>
<evidence type="ECO:0000313" key="2">
    <source>
        <dbReference type="EMBL" id="KAL2267792.1"/>
    </source>
</evidence>
<keyword evidence="1" id="KW-1133">Transmembrane helix</keyword>
<keyword evidence="1" id="KW-0812">Transmembrane</keyword>
<organism evidence="2 3">
    <name type="scientific">Remersonia thermophila</name>
    <dbReference type="NCBI Taxonomy" id="72144"/>
    <lineage>
        <taxon>Eukaryota</taxon>
        <taxon>Fungi</taxon>
        <taxon>Dikarya</taxon>
        <taxon>Ascomycota</taxon>
        <taxon>Pezizomycotina</taxon>
        <taxon>Sordariomycetes</taxon>
        <taxon>Sordariomycetidae</taxon>
        <taxon>Sordariales</taxon>
        <taxon>Sordariales incertae sedis</taxon>
        <taxon>Remersonia</taxon>
    </lineage>
</organism>
<keyword evidence="3" id="KW-1185">Reference proteome</keyword>
<evidence type="ECO:0000256" key="1">
    <source>
        <dbReference type="SAM" id="Phobius"/>
    </source>
</evidence>
<proteinExistence type="predicted"/>
<accession>A0ABR4DBY0</accession>
<comment type="caution">
    <text evidence="2">The sequence shown here is derived from an EMBL/GenBank/DDBJ whole genome shotgun (WGS) entry which is preliminary data.</text>
</comment>
<dbReference type="GeneID" id="98126272"/>
<dbReference type="EMBL" id="JAZGUE010000004">
    <property type="protein sequence ID" value="KAL2267792.1"/>
    <property type="molecule type" value="Genomic_DNA"/>
</dbReference>
<feature type="transmembrane region" description="Helical" evidence="1">
    <location>
        <begin position="55"/>
        <end position="74"/>
    </location>
</feature>
<feature type="transmembrane region" description="Helical" evidence="1">
    <location>
        <begin position="112"/>
        <end position="129"/>
    </location>
</feature>
<feature type="transmembrane region" description="Helical" evidence="1">
    <location>
        <begin position="86"/>
        <end position="105"/>
    </location>
</feature>
<protein>
    <submittedName>
        <fullName evidence="2">Uncharacterized protein</fullName>
    </submittedName>
</protein>
<reference evidence="2 3" key="1">
    <citation type="journal article" date="2024" name="Commun. Biol.">
        <title>Comparative genomic analysis of thermophilic fungi reveals convergent evolutionary adaptations and gene losses.</title>
        <authorList>
            <person name="Steindorff A.S."/>
            <person name="Aguilar-Pontes M.V."/>
            <person name="Robinson A.J."/>
            <person name="Andreopoulos B."/>
            <person name="LaButti K."/>
            <person name="Kuo A."/>
            <person name="Mondo S."/>
            <person name="Riley R."/>
            <person name="Otillar R."/>
            <person name="Haridas S."/>
            <person name="Lipzen A."/>
            <person name="Grimwood J."/>
            <person name="Schmutz J."/>
            <person name="Clum A."/>
            <person name="Reid I.D."/>
            <person name="Moisan M.C."/>
            <person name="Butler G."/>
            <person name="Nguyen T.T.M."/>
            <person name="Dewar K."/>
            <person name="Conant G."/>
            <person name="Drula E."/>
            <person name="Henrissat B."/>
            <person name="Hansel C."/>
            <person name="Singer S."/>
            <person name="Hutchinson M.I."/>
            <person name="de Vries R.P."/>
            <person name="Natvig D.O."/>
            <person name="Powell A.J."/>
            <person name="Tsang A."/>
            <person name="Grigoriev I.V."/>
        </authorList>
    </citation>
    <scope>NUCLEOTIDE SEQUENCE [LARGE SCALE GENOMIC DNA]</scope>
    <source>
        <strain evidence="2 3">ATCC 22073</strain>
    </source>
</reference>
<feature type="transmembrane region" description="Helical" evidence="1">
    <location>
        <begin position="12"/>
        <end position="34"/>
    </location>
</feature>